<accession>A0ABU8MS21</accession>
<comment type="caution">
    <text evidence="1">The sequence shown here is derived from an EMBL/GenBank/DDBJ whole genome shotgun (WGS) entry which is preliminary data.</text>
</comment>
<organism evidence="1 2">
    <name type="scientific">Actinomycetospora aurantiaca</name>
    <dbReference type="NCBI Taxonomy" id="3129233"/>
    <lineage>
        <taxon>Bacteria</taxon>
        <taxon>Bacillati</taxon>
        <taxon>Actinomycetota</taxon>
        <taxon>Actinomycetes</taxon>
        <taxon>Pseudonocardiales</taxon>
        <taxon>Pseudonocardiaceae</taxon>
        <taxon>Actinomycetospora</taxon>
    </lineage>
</organism>
<sequence length="100" mass="10922">MTTLLLRARSTVLRRRRAGRYAELSDAAVNVVTNGLTTLAVDRTPCPLRDEATALAHRILDDDHPEDSSLWPPPGPDLPVTNWAQLVRRAPTTEPSSAVA</sequence>
<name>A0ABU8MS21_9PSEU</name>
<keyword evidence="2" id="KW-1185">Reference proteome</keyword>
<proteinExistence type="predicted"/>
<dbReference type="Proteomes" id="UP001385809">
    <property type="component" value="Unassembled WGS sequence"/>
</dbReference>
<protein>
    <submittedName>
        <fullName evidence="1">Uncharacterized protein</fullName>
    </submittedName>
</protein>
<dbReference type="RefSeq" id="WP_337695808.1">
    <property type="nucleotide sequence ID" value="NZ_JBBEGN010000007.1"/>
</dbReference>
<evidence type="ECO:0000313" key="2">
    <source>
        <dbReference type="Proteomes" id="UP001385809"/>
    </source>
</evidence>
<evidence type="ECO:0000313" key="1">
    <source>
        <dbReference type="EMBL" id="MEJ2869228.1"/>
    </source>
</evidence>
<gene>
    <name evidence="1" type="ORF">WCD74_15745</name>
</gene>
<dbReference type="EMBL" id="JBBEGN010000007">
    <property type="protein sequence ID" value="MEJ2869228.1"/>
    <property type="molecule type" value="Genomic_DNA"/>
</dbReference>
<reference evidence="1 2" key="1">
    <citation type="submission" date="2024-03" db="EMBL/GenBank/DDBJ databases">
        <title>Actinomycetospora sp. OC33-EN08, a novel actinomycete isolated from wild orchid (Aerides multiflora).</title>
        <authorList>
            <person name="Suriyachadkun C."/>
        </authorList>
    </citation>
    <scope>NUCLEOTIDE SEQUENCE [LARGE SCALE GENOMIC DNA]</scope>
    <source>
        <strain evidence="1 2">OC33-EN08</strain>
    </source>
</reference>